<keyword evidence="3" id="KW-0677">Repeat</keyword>
<dbReference type="PANTHER" id="PTHR46042:SF1">
    <property type="entry name" value="DIPHTHINE METHYLTRANSFERASE"/>
    <property type="match status" value="1"/>
</dbReference>
<dbReference type="Gene3D" id="2.130.10.10">
    <property type="entry name" value="YVTN repeat-like/Quinoprotein amine dehydrogenase"/>
    <property type="match status" value="1"/>
</dbReference>
<dbReference type="GO" id="GO:0061685">
    <property type="term" value="F:diphthine methylesterase activity"/>
    <property type="evidence" value="ECO:0007669"/>
    <property type="project" value="UniProtKB-EC"/>
</dbReference>
<sequence length="296" mass="33309">MTETILHSLDTVYSADSVEFCPIPDYQQYCAIGTYQVLEQEKEKETNRTGKFMIHQTDDEFTNVFSQNTSAILDMKWSFQLIGGKPCLAIVTATGDTVLYQLDQDGKALEYQSLNNRKNVLNLAVDWKNRFGGDTGLAVSQSDGNISLLSSTPSGLVELEEWNAHDLEAWTVGFNYHDTSVLYTGGDDCMFKIWDIRDLNSPSLVNKKHSAGVTTVACHPSKNLILTGSYDDHIRVWDPRSMYTPVSTIHTGGGVWRLRFDPNDHTRILAACMYNGFHIYSMDGNIFLMQNHSICH</sequence>
<dbReference type="InterPro" id="IPR036322">
    <property type="entry name" value="WD40_repeat_dom_sf"/>
</dbReference>
<comment type="caution">
    <text evidence="9">The sequence shown here is derived from an EMBL/GenBank/DDBJ whole genome shotgun (WGS) entry which is preliminary data.</text>
</comment>
<keyword evidence="2 8" id="KW-0853">WD repeat</keyword>
<dbReference type="EC" id="3.1.1.97" evidence="6"/>
<evidence type="ECO:0000256" key="5">
    <source>
        <dbReference type="ARBA" id="ARBA00038092"/>
    </source>
</evidence>
<dbReference type="EMBL" id="JADGKB010000008">
    <property type="protein sequence ID" value="KAJ3260963.1"/>
    <property type="molecule type" value="Genomic_DNA"/>
</dbReference>
<reference evidence="9" key="1">
    <citation type="submission" date="2020-05" db="EMBL/GenBank/DDBJ databases">
        <title>Phylogenomic resolution of chytrid fungi.</title>
        <authorList>
            <person name="Stajich J.E."/>
            <person name="Amses K."/>
            <person name="Simmons R."/>
            <person name="Seto K."/>
            <person name="Myers J."/>
            <person name="Bonds A."/>
            <person name="Quandt C.A."/>
            <person name="Barry K."/>
            <person name="Liu P."/>
            <person name="Grigoriev I."/>
            <person name="Longcore J.E."/>
            <person name="James T.Y."/>
        </authorList>
    </citation>
    <scope>NUCLEOTIDE SEQUENCE</scope>
    <source>
        <strain evidence="9">PLAUS21</strain>
    </source>
</reference>
<comment type="catalytic activity">
    <reaction evidence="7">
        <text>diphthine methyl ester-[translation elongation factor 2] + H2O = diphthine-[translation elongation factor 2] + methanol + H(+)</text>
        <dbReference type="Rhea" id="RHEA:42656"/>
        <dbReference type="Rhea" id="RHEA-COMP:10172"/>
        <dbReference type="Rhea" id="RHEA-COMP:10173"/>
        <dbReference type="ChEBI" id="CHEBI:15377"/>
        <dbReference type="ChEBI" id="CHEBI:15378"/>
        <dbReference type="ChEBI" id="CHEBI:17790"/>
        <dbReference type="ChEBI" id="CHEBI:79005"/>
        <dbReference type="ChEBI" id="CHEBI:82696"/>
        <dbReference type="EC" id="3.1.1.97"/>
    </reaction>
</comment>
<comment type="pathway">
    <text evidence="1">Protein modification; peptidyl-diphthamide biosynthesis.</text>
</comment>
<dbReference type="InterPro" id="IPR001680">
    <property type="entry name" value="WD40_rpt"/>
</dbReference>
<dbReference type="GO" id="GO:0017183">
    <property type="term" value="P:protein histidyl modification to diphthamide"/>
    <property type="evidence" value="ECO:0007669"/>
    <property type="project" value="TreeGrafter"/>
</dbReference>
<evidence type="ECO:0000256" key="8">
    <source>
        <dbReference type="PROSITE-ProRule" id="PRU00221"/>
    </source>
</evidence>
<dbReference type="InterPro" id="IPR052415">
    <property type="entry name" value="Diphthine_MTase"/>
</dbReference>
<feature type="repeat" description="WD" evidence="8">
    <location>
        <begin position="206"/>
        <end position="238"/>
    </location>
</feature>
<dbReference type="PROSITE" id="PS50294">
    <property type="entry name" value="WD_REPEATS_REGION"/>
    <property type="match status" value="1"/>
</dbReference>
<dbReference type="InterPro" id="IPR015943">
    <property type="entry name" value="WD40/YVTN_repeat-like_dom_sf"/>
</dbReference>
<evidence type="ECO:0000256" key="6">
    <source>
        <dbReference type="ARBA" id="ARBA00039131"/>
    </source>
</evidence>
<evidence type="ECO:0000256" key="7">
    <source>
        <dbReference type="ARBA" id="ARBA00047551"/>
    </source>
</evidence>
<dbReference type="Proteomes" id="UP001210925">
    <property type="component" value="Unassembled WGS sequence"/>
</dbReference>
<dbReference type="Pfam" id="PF00400">
    <property type="entry name" value="WD40"/>
    <property type="match status" value="2"/>
</dbReference>
<evidence type="ECO:0000313" key="9">
    <source>
        <dbReference type="EMBL" id="KAJ3260963.1"/>
    </source>
</evidence>
<keyword evidence="4" id="KW-0378">Hydrolase</keyword>
<evidence type="ECO:0000256" key="2">
    <source>
        <dbReference type="ARBA" id="ARBA00022574"/>
    </source>
</evidence>
<evidence type="ECO:0000256" key="1">
    <source>
        <dbReference type="ARBA" id="ARBA00005156"/>
    </source>
</evidence>
<comment type="similarity">
    <text evidence="5">Belongs to the DPH7 family.</text>
</comment>
<dbReference type="AlphaFoldDB" id="A0AAD5YAF3"/>
<dbReference type="PROSITE" id="PS50082">
    <property type="entry name" value="WD_REPEATS_2"/>
    <property type="match status" value="1"/>
</dbReference>
<dbReference type="SUPFAM" id="SSF50978">
    <property type="entry name" value="WD40 repeat-like"/>
    <property type="match status" value="1"/>
</dbReference>
<organism evidence="9 10">
    <name type="scientific">Boothiomyces macroporosus</name>
    <dbReference type="NCBI Taxonomy" id="261099"/>
    <lineage>
        <taxon>Eukaryota</taxon>
        <taxon>Fungi</taxon>
        <taxon>Fungi incertae sedis</taxon>
        <taxon>Chytridiomycota</taxon>
        <taxon>Chytridiomycota incertae sedis</taxon>
        <taxon>Chytridiomycetes</taxon>
        <taxon>Rhizophydiales</taxon>
        <taxon>Terramycetaceae</taxon>
        <taxon>Boothiomyces</taxon>
    </lineage>
</organism>
<gene>
    <name evidence="9" type="ORF">HK103_006918</name>
</gene>
<dbReference type="GO" id="GO:0005737">
    <property type="term" value="C:cytoplasm"/>
    <property type="evidence" value="ECO:0007669"/>
    <property type="project" value="TreeGrafter"/>
</dbReference>
<evidence type="ECO:0000256" key="4">
    <source>
        <dbReference type="ARBA" id="ARBA00022801"/>
    </source>
</evidence>
<evidence type="ECO:0000256" key="3">
    <source>
        <dbReference type="ARBA" id="ARBA00022737"/>
    </source>
</evidence>
<evidence type="ECO:0000313" key="10">
    <source>
        <dbReference type="Proteomes" id="UP001210925"/>
    </source>
</evidence>
<protein>
    <recommendedName>
        <fullName evidence="6">methylated diphthine methylhydrolase</fullName>
        <ecNumber evidence="6">3.1.1.97</ecNumber>
    </recommendedName>
</protein>
<dbReference type="SMART" id="SM00320">
    <property type="entry name" value="WD40"/>
    <property type="match status" value="4"/>
</dbReference>
<name>A0AAD5YAF3_9FUNG</name>
<proteinExistence type="inferred from homology"/>
<keyword evidence="10" id="KW-1185">Reference proteome</keyword>
<dbReference type="PANTHER" id="PTHR46042">
    <property type="entry name" value="DIPHTHINE METHYLTRANSFERASE"/>
    <property type="match status" value="1"/>
</dbReference>
<accession>A0AAD5YAF3</accession>